<dbReference type="InterPro" id="IPR036259">
    <property type="entry name" value="MFS_trans_sf"/>
</dbReference>
<feature type="transmembrane region" description="Helical" evidence="6">
    <location>
        <begin position="296"/>
        <end position="313"/>
    </location>
</feature>
<feature type="transmembrane region" description="Helical" evidence="6">
    <location>
        <begin position="102"/>
        <end position="118"/>
    </location>
</feature>
<name>A0A6N2RBI2_9FIRM</name>
<feature type="transmembrane region" description="Helical" evidence="6">
    <location>
        <begin position="37"/>
        <end position="58"/>
    </location>
</feature>
<comment type="subcellular location">
    <subcellularLocation>
        <location evidence="1">Cell membrane</location>
        <topology evidence="1">Multi-pass membrane protein</topology>
    </subcellularLocation>
</comment>
<feature type="transmembrane region" description="Helical" evidence="6">
    <location>
        <begin position="232"/>
        <end position="254"/>
    </location>
</feature>
<feature type="transmembrane region" description="Helical" evidence="6">
    <location>
        <begin position="266"/>
        <end position="284"/>
    </location>
</feature>
<proteinExistence type="predicted"/>
<feature type="transmembrane region" description="Helical" evidence="6">
    <location>
        <begin position="319"/>
        <end position="337"/>
    </location>
</feature>
<evidence type="ECO:0000256" key="2">
    <source>
        <dbReference type="ARBA" id="ARBA00022448"/>
    </source>
</evidence>
<evidence type="ECO:0000256" key="1">
    <source>
        <dbReference type="ARBA" id="ARBA00004651"/>
    </source>
</evidence>
<dbReference type="InterPro" id="IPR011701">
    <property type="entry name" value="MFS"/>
</dbReference>
<dbReference type="GO" id="GO:0022857">
    <property type="term" value="F:transmembrane transporter activity"/>
    <property type="evidence" value="ECO:0007669"/>
    <property type="project" value="InterPro"/>
</dbReference>
<evidence type="ECO:0000256" key="4">
    <source>
        <dbReference type="ARBA" id="ARBA00022989"/>
    </source>
</evidence>
<dbReference type="Gene3D" id="1.20.1250.20">
    <property type="entry name" value="MFS general substrate transporter like domains"/>
    <property type="match status" value="1"/>
</dbReference>
<dbReference type="CDD" id="cd17489">
    <property type="entry name" value="MFS_YfcJ_like"/>
    <property type="match status" value="1"/>
</dbReference>
<feature type="transmembrane region" description="Helical" evidence="6">
    <location>
        <begin position="161"/>
        <end position="180"/>
    </location>
</feature>
<reference evidence="8" key="1">
    <citation type="submission" date="2019-11" db="EMBL/GenBank/DDBJ databases">
        <authorList>
            <person name="Feng L."/>
        </authorList>
    </citation>
    <scope>NUCLEOTIDE SEQUENCE</scope>
    <source>
        <strain evidence="8">AundefinedLFYP135</strain>
    </source>
</reference>
<dbReference type="EMBL" id="CACRSL010000003">
    <property type="protein sequence ID" value="VYS78176.1"/>
    <property type="molecule type" value="Genomic_DNA"/>
</dbReference>
<gene>
    <name evidence="8" type="primary">tetA_1</name>
    <name evidence="8" type="ORF">AULFYP135_00343</name>
</gene>
<evidence type="ECO:0000256" key="3">
    <source>
        <dbReference type="ARBA" id="ARBA00022692"/>
    </source>
</evidence>
<evidence type="ECO:0000256" key="5">
    <source>
        <dbReference type="ARBA" id="ARBA00023136"/>
    </source>
</evidence>
<dbReference type="AlphaFoldDB" id="A0A6N2RBI2"/>
<keyword evidence="4 6" id="KW-1133">Transmembrane helix</keyword>
<dbReference type="PANTHER" id="PTHR23531">
    <property type="entry name" value="QUINOLENE RESISTANCE PROTEIN NORA"/>
    <property type="match status" value="1"/>
</dbReference>
<dbReference type="Pfam" id="PF07690">
    <property type="entry name" value="MFS_1"/>
    <property type="match status" value="1"/>
</dbReference>
<accession>A0A6N2RBI2</accession>
<dbReference type="InterPro" id="IPR020846">
    <property type="entry name" value="MFS_dom"/>
</dbReference>
<dbReference type="PANTHER" id="PTHR23531:SF1">
    <property type="entry name" value="QUINOLENE RESISTANCE PROTEIN NORA"/>
    <property type="match status" value="1"/>
</dbReference>
<keyword evidence="2" id="KW-0813">Transport</keyword>
<evidence type="ECO:0000256" key="6">
    <source>
        <dbReference type="SAM" id="Phobius"/>
    </source>
</evidence>
<dbReference type="PROSITE" id="PS00216">
    <property type="entry name" value="SUGAR_TRANSPORT_1"/>
    <property type="match status" value="1"/>
</dbReference>
<organism evidence="8">
    <name type="scientific">uncultured Anaerotruncus sp</name>
    <dbReference type="NCBI Taxonomy" id="905011"/>
    <lineage>
        <taxon>Bacteria</taxon>
        <taxon>Bacillati</taxon>
        <taxon>Bacillota</taxon>
        <taxon>Clostridia</taxon>
        <taxon>Eubacteriales</taxon>
        <taxon>Oscillospiraceae</taxon>
        <taxon>Anaerotruncus</taxon>
        <taxon>environmental samples</taxon>
    </lineage>
</organism>
<feature type="domain" description="Major facilitator superfamily (MFS) profile" evidence="7">
    <location>
        <begin position="36"/>
        <end position="408"/>
    </location>
</feature>
<keyword evidence="3 6" id="KW-0812">Transmembrane</keyword>
<feature type="transmembrane region" description="Helical" evidence="6">
    <location>
        <begin position="192"/>
        <end position="211"/>
    </location>
</feature>
<dbReference type="InterPro" id="IPR005829">
    <property type="entry name" value="Sugar_transporter_CS"/>
</dbReference>
<sequence length="411" mass="44495">MSSNDLEKEVGIPAAAEAAVDDFEPDPTTIPIWSKNLVLAILCSMCIGLAGQMLNPTLPLYTVEIGFPEQMAGIMLTAFSIGSLLFRPIAGQLVDYIGRRKMVLCGSLLVAFSFLLYLMSTNFYMILCVRVMQGIGFCLTNTGIGTVASDIIPKARITEGIGYYALAGAISMTVGPAVGLELKNMFSMRGDFIGGLLLASICIVASRFISYEEKLKTRKPGEKIKISLFEKTSLLPASMIFTATVAQTSLTAYLALYGRSIGLEGVSSFFLFTSVGTICARAFAGKVTYRLGEKKVLWAAVLVTTCCFFAVSFAKTMPVLIAIAIVYGFGYGVLYPVTNAMSIRNAIPENRGAANATYSASFDLGTIVGGSVWGIVVANLNYPWMYRLAAVLTLFIIPLTLIYQRKFVEWR</sequence>
<keyword evidence="5 6" id="KW-0472">Membrane</keyword>
<feature type="transmembrane region" description="Helical" evidence="6">
    <location>
        <begin position="124"/>
        <end position="149"/>
    </location>
</feature>
<dbReference type="GO" id="GO:0005886">
    <property type="term" value="C:plasma membrane"/>
    <property type="evidence" value="ECO:0007669"/>
    <property type="project" value="UniProtKB-SubCell"/>
</dbReference>
<evidence type="ECO:0000259" key="7">
    <source>
        <dbReference type="PROSITE" id="PS50850"/>
    </source>
</evidence>
<dbReference type="SUPFAM" id="SSF103473">
    <property type="entry name" value="MFS general substrate transporter"/>
    <property type="match status" value="1"/>
</dbReference>
<evidence type="ECO:0000313" key="8">
    <source>
        <dbReference type="EMBL" id="VYS78176.1"/>
    </source>
</evidence>
<feature type="transmembrane region" description="Helical" evidence="6">
    <location>
        <begin position="384"/>
        <end position="403"/>
    </location>
</feature>
<feature type="transmembrane region" description="Helical" evidence="6">
    <location>
        <begin position="70"/>
        <end position="90"/>
    </location>
</feature>
<dbReference type="PROSITE" id="PS50850">
    <property type="entry name" value="MFS"/>
    <property type="match status" value="1"/>
</dbReference>
<dbReference type="InterPro" id="IPR052714">
    <property type="entry name" value="MFS_Exporter"/>
</dbReference>
<feature type="transmembrane region" description="Helical" evidence="6">
    <location>
        <begin position="358"/>
        <end position="378"/>
    </location>
</feature>
<protein>
    <submittedName>
        <fullName evidence="8">Tetracycline resistance protein, class B</fullName>
    </submittedName>
</protein>